<evidence type="ECO:0000313" key="8">
    <source>
        <dbReference type="EMBL" id="VDI13296.1"/>
    </source>
</evidence>
<keyword evidence="4 6" id="KW-0472">Membrane</keyword>
<dbReference type="EMBL" id="UYJE01002744">
    <property type="protein sequence ID" value="VDI13296.1"/>
    <property type="molecule type" value="Genomic_DNA"/>
</dbReference>
<feature type="transmembrane region" description="Helical" evidence="6">
    <location>
        <begin position="75"/>
        <end position="94"/>
    </location>
</feature>
<evidence type="ECO:0000256" key="3">
    <source>
        <dbReference type="ARBA" id="ARBA00022989"/>
    </source>
</evidence>
<keyword evidence="6" id="KW-1003">Cell membrane</keyword>
<dbReference type="OrthoDB" id="201595at2759"/>
<comment type="subcellular location">
    <subcellularLocation>
        <location evidence="6">Cell membrane</location>
        <topology evidence="6">Multi-pass membrane protein</topology>
    </subcellularLocation>
    <subcellularLocation>
        <location evidence="1">Membrane</location>
    </subcellularLocation>
</comment>
<dbReference type="AlphaFoldDB" id="A0A8B6D4F9"/>
<keyword evidence="6" id="KW-0869">Chloride channel</keyword>
<keyword evidence="6" id="KW-0868">Chloride</keyword>
<name>A0A8B6D4F9_MYTGA</name>
<feature type="compositionally biased region" description="Basic and acidic residues" evidence="7">
    <location>
        <begin position="466"/>
        <end position="475"/>
    </location>
</feature>
<feature type="compositionally biased region" description="Polar residues" evidence="7">
    <location>
        <begin position="502"/>
        <end position="517"/>
    </location>
</feature>
<feature type="transmembrane region" description="Helical" evidence="6">
    <location>
        <begin position="245"/>
        <end position="262"/>
    </location>
</feature>
<dbReference type="Proteomes" id="UP000596742">
    <property type="component" value="Unassembled WGS sequence"/>
</dbReference>
<keyword evidence="6" id="KW-0813">Transport</keyword>
<feature type="region of interest" description="Disordered" evidence="7">
    <location>
        <begin position="495"/>
        <end position="517"/>
    </location>
</feature>
<feature type="transmembrane region" description="Helical" evidence="6">
    <location>
        <begin position="128"/>
        <end position="148"/>
    </location>
</feature>
<comment type="caution">
    <text evidence="8">The sequence shown here is derived from an EMBL/GenBank/DDBJ whole genome shotgun (WGS) entry which is preliminary data.</text>
</comment>
<proteinExistence type="inferred from homology"/>
<feature type="transmembrane region" description="Helical" evidence="6">
    <location>
        <begin position="205"/>
        <end position="224"/>
    </location>
</feature>
<dbReference type="InterPro" id="IPR021134">
    <property type="entry name" value="Bestrophin-like"/>
</dbReference>
<protein>
    <recommendedName>
        <fullName evidence="6">Bestrophin homolog</fullName>
    </recommendedName>
</protein>
<evidence type="ECO:0000256" key="7">
    <source>
        <dbReference type="SAM" id="MobiDB-lite"/>
    </source>
</evidence>
<keyword evidence="3 6" id="KW-1133">Transmembrane helix</keyword>
<feature type="region of interest" description="Disordered" evidence="7">
    <location>
        <begin position="417"/>
        <end position="480"/>
    </location>
</feature>
<dbReference type="PANTHER" id="PTHR10736:SF55">
    <property type="entry name" value="BESTROPHIN-4"/>
    <property type="match status" value="1"/>
</dbReference>
<evidence type="ECO:0000256" key="2">
    <source>
        <dbReference type="ARBA" id="ARBA00022692"/>
    </source>
</evidence>
<keyword evidence="6" id="KW-0407">Ion channel</keyword>
<dbReference type="InterPro" id="IPR000615">
    <property type="entry name" value="Bestrophin"/>
</dbReference>
<keyword evidence="9" id="KW-1185">Reference proteome</keyword>
<evidence type="ECO:0000256" key="5">
    <source>
        <dbReference type="ARBA" id="ARBA00034769"/>
    </source>
</evidence>
<evidence type="ECO:0000256" key="1">
    <source>
        <dbReference type="ARBA" id="ARBA00004370"/>
    </source>
</evidence>
<keyword evidence="2 6" id="KW-0812">Transmembrane</keyword>
<dbReference type="Pfam" id="PF01062">
    <property type="entry name" value="Bestrophin"/>
    <property type="match status" value="1"/>
</dbReference>
<accession>A0A8B6D4F9</accession>
<dbReference type="GO" id="GO:0034707">
    <property type="term" value="C:chloride channel complex"/>
    <property type="evidence" value="ECO:0007669"/>
    <property type="project" value="UniProtKB-KW"/>
</dbReference>
<dbReference type="PANTHER" id="PTHR10736">
    <property type="entry name" value="BESTROPHIN"/>
    <property type="match status" value="1"/>
</dbReference>
<sequence length="692" mass="79597">MTIIYQYKVATTGLGTFTKLLARWRGSVYKLLYKEMLIYSALYTCIALIYRLVLNVDQRTLFEKVVISCNQYTSYIPLSFVLGFYVSMVVSRWWRQFQNFPWPDRTVFMLCCYLPGQTDRKRVLRRTVARYLMFGIILIARSISVAVMKRFPTLDHIVEAGFITKEEAMMYENIDCRYNKFWVPFMWINSVLVTARKEGLIQTEWGLRMIIEVVTLAVYTFFATTLISQQFLDPSKNYKGYGMDFYIPIFTLLQFFFYMGWLKVAEQLINPFGEDDDDFDINWLIDRHAAVVMALVDQMCDQCPPLVKDLHFENMFTEVPYTEASIGSKRPMYLGSTYNLASPSSRGSRIVLGDVMDQDSNRHMSFGSNAAGSLLSIVTGRSSYSRPRVFSTNSHDHLYNMPLEKQYMDYQPIPNGMNPETMSNMDEDTDLKKPSNLRAPRMTKRKSWSSDSSLTKRTLARVAITGRDRSNTDSRKSRKRKVSFPLHLIKFFSRTDSRKSSNDSNSTVKSIGKSSVKTRSFEEGLEKDFDYAQEYVPLRRAHVDPNDDEDLNEIVKSKSKARRRKTSCPPNLFEHVSDIKRKLSSPGTNEKTSRFTIEKISDGSDIDARSMQRRNAQKIENFISDHAVSRAPLLSTVEEGGTITSISQLEDTVIRPSPTIQEEEEPFEFGDVPPVLLLPVIQVNGQVADIIQ</sequence>
<comment type="similarity">
    <text evidence="5 6">Belongs to the anion channel-forming bestrophin (TC 1.A.46) family. Calcium-sensitive chloride channel subfamily.</text>
</comment>
<feature type="transmembrane region" description="Helical" evidence="6">
    <location>
        <begin position="36"/>
        <end position="54"/>
    </location>
</feature>
<dbReference type="GO" id="GO:0005254">
    <property type="term" value="F:chloride channel activity"/>
    <property type="evidence" value="ECO:0007669"/>
    <property type="project" value="UniProtKB-KW"/>
</dbReference>
<evidence type="ECO:0000256" key="4">
    <source>
        <dbReference type="ARBA" id="ARBA00023136"/>
    </source>
</evidence>
<evidence type="ECO:0000256" key="6">
    <source>
        <dbReference type="RuleBase" id="RU363126"/>
    </source>
</evidence>
<evidence type="ECO:0000313" key="9">
    <source>
        <dbReference type="Proteomes" id="UP000596742"/>
    </source>
</evidence>
<reference evidence="8" key="1">
    <citation type="submission" date="2018-11" db="EMBL/GenBank/DDBJ databases">
        <authorList>
            <person name="Alioto T."/>
            <person name="Alioto T."/>
        </authorList>
    </citation>
    <scope>NUCLEOTIDE SEQUENCE</scope>
</reference>
<comment type="function">
    <text evidence="6">Forms chloride channels.</text>
</comment>
<organism evidence="8 9">
    <name type="scientific">Mytilus galloprovincialis</name>
    <name type="common">Mediterranean mussel</name>
    <dbReference type="NCBI Taxonomy" id="29158"/>
    <lineage>
        <taxon>Eukaryota</taxon>
        <taxon>Metazoa</taxon>
        <taxon>Spiralia</taxon>
        <taxon>Lophotrochozoa</taxon>
        <taxon>Mollusca</taxon>
        <taxon>Bivalvia</taxon>
        <taxon>Autobranchia</taxon>
        <taxon>Pteriomorphia</taxon>
        <taxon>Mytilida</taxon>
        <taxon>Mytiloidea</taxon>
        <taxon>Mytilidae</taxon>
        <taxon>Mytilinae</taxon>
        <taxon>Mytilus</taxon>
    </lineage>
</organism>
<gene>
    <name evidence="8" type="ORF">MGAL_10B014656</name>
</gene>
<dbReference type="GO" id="GO:0005886">
    <property type="term" value="C:plasma membrane"/>
    <property type="evidence" value="ECO:0007669"/>
    <property type="project" value="UniProtKB-SubCell"/>
</dbReference>
<keyword evidence="6" id="KW-0406">Ion transport</keyword>